<dbReference type="SUPFAM" id="SSF143865">
    <property type="entry name" value="CorA soluble domain-like"/>
    <property type="match status" value="1"/>
</dbReference>
<dbReference type="InterPro" id="IPR002523">
    <property type="entry name" value="MgTranspt_CorA/ZnTranspt_ZntB"/>
</dbReference>
<sequence length="363" mass="40690">MPDPAPERTMALGRTAAMAPPDADPGQVRTLLYREGLRERETDTVQEARQAITADPGLMAWVSMTDPNRTQLTELARTFGLPSLALEDAIVAHQRPKAEIYREVLFVVLRPARYDDVHEKVEIGEVHLFASENFVLTIRHTDQIDFEHVRERLESGPHRLAHGPLAVMYAVVDAVVDAYAPVVSGLQDDIDEVENQVFDGDPGASRRTYRLAREVILLQRAVDPLDRVLQDLMAPLERPDRVAPGLPRAHGSDHGLNRLHNDLRDVADHETAVREHVDGFRQLLQNIMAVNNNLIDQSQNEAMKKVSSWGGILVVPTLIASFYGMNIAPHGFMHWVFSWPTALVAMAASSVCLYTVFRRRGWL</sequence>
<gene>
    <name evidence="9" type="ORF">IDM40_17615</name>
</gene>
<feature type="transmembrane region" description="Helical" evidence="8">
    <location>
        <begin position="337"/>
        <end position="357"/>
    </location>
</feature>
<evidence type="ECO:0000256" key="6">
    <source>
        <dbReference type="ARBA" id="ARBA00022989"/>
    </source>
</evidence>
<reference evidence="9 10" key="1">
    <citation type="submission" date="2020-09" db="EMBL/GenBank/DDBJ databases">
        <title>Diversity and distribution of actinomycetes associated with coral in the coast of Hainan.</title>
        <authorList>
            <person name="Li F."/>
        </authorList>
    </citation>
    <scope>NUCLEOTIDE SEQUENCE [LARGE SCALE GENOMIC DNA]</scope>
    <source>
        <strain evidence="9 10">HNM0947</strain>
    </source>
</reference>
<feature type="transmembrane region" description="Helical" evidence="8">
    <location>
        <begin position="306"/>
        <end position="325"/>
    </location>
</feature>
<keyword evidence="7 8" id="KW-0472">Membrane</keyword>
<protein>
    <submittedName>
        <fullName evidence="9">Magnesium and cobalt transport protein CorA</fullName>
    </submittedName>
</protein>
<evidence type="ECO:0000256" key="2">
    <source>
        <dbReference type="ARBA" id="ARBA00009765"/>
    </source>
</evidence>
<comment type="similarity">
    <text evidence="2">Belongs to the CorA metal ion transporter (MIT) (TC 1.A.35) family.</text>
</comment>
<dbReference type="InterPro" id="IPR045861">
    <property type="entry name" value="CorA_cytoplasmic_dom"/>
</dbReference>
<keyword evidence="10" id="KW-1185">Reference proteome</keyword>
<keyword evidence="3" id="KW-0813">Transport</keyword>
<dbReference type="Gene3D" id="1.20.58.340">
    <property type="entry name" value="Magnesium transport protein CorA, transmembrane region"/>
    <property type="match status" value="2"/>
</dbReference>
<comment type="subcellular location">
    <subcellularLocation>
        <location evidence="1">Cell membrane</location>
        <topology evidence="1">Multi-pass membrane protein</topology>
    </subcellularLocation>
</comment>
<evidence type="ECO:0000256" key="7">
    <source>
        <dbReference type="ARBA" id="ARBA00023136"/>
    </source>
</evidence>
<keyword evidence="6 8" id="KW-1133">Transmembrane helix</keyword>
<dbReference type="Gene3D" id="3.30.460.20">
    <property type="entry name" value="CorA soluble domain-like"/>
    <property type="match status" value="1"/>
</dbReference>
<evidence type="ECO:0000256" key="3">
    <source>
        <dbReference type="ARBA" id="ARBA00022448"/>
    </source>
</evidence>
<dbReference type="Pfam" id="PF01544">
    <property type="entry name" value="CorA"/>
    <property type="match status" value="1"/>
</dbReference>
<dbReference type="EMBL" id="JADBGI010000015">
    <property type="protein sequence ID" value="MBE3000506.1"/>
    <property type="molecule type" value="Genomic_DNA"/>
</dbReference>
<dbReference type="InterPro" id="IPR045863">
    <property type="entry name" value="CorA_TM1_TM2"/>
</dbReference>
<evidence type="ECO:0000313" key="10">
    <source>
        <dbReference type="Proteomes" id="UP000806528"/>
    </source>
</evidence>
<comment type="caution">
    <text evidence="9">The sequence shown here is derived from an EMBL/GenBank/DDBJ whole genome shotgun (WGS) entry which is preliminary data.</text>
</comment>
<proteinExistence type="inferred from homology"/>
<dbReference type="RefSeq" id="WP_193123109.1">
    <property type="nucleotide sequence ID" value="NZ_JADBGI010000015.1"/>
</dbReference>
<dbReference type="Proteomes" id="UP000806528">
    <property type="component" value="Unassembled WGS sequence"/>
</dbReference>
<organism evidence="9 10">
    <name type="scientific">Nocardiopsis coralli</name>
    <dbReference type="NCBI Taxonomy" id="2772213"/>
    <lineage>
        <taxon>Bacteria</taxon>
        <taxon>Bacillati</taxon>
        <taxon>Actinomycetota</taxon>
        <taxon>Actinomycetes</taxon>
        <taxon>Streptosporangiales</taxon>
        <taxon>Nocardiopsidaceae</taxon>
        <taxon>Nocardiopsis</taxon>
    </lineage>
</organism>
<evidence type="ECO:0000256" key="8">
    <source>
        <dbReference type="SAM" id="Phobius"/>
    </source>
</evidence>
<evidence type="ECO:0000313" key="9">
    <source>
        <dbReference type="EMBL" id="MBE3000506.1"/>
    </source>
</evidence>
<dbReference type="PANTHER" id="PTHR46494:SF1">
    <property type="entry name" value="CORA FAMILY METAL ION TRANSPORTER (EUROFUNG)"/>
    <property type="match status" value="1"/>
</dbReference>
<evidence type="ECO:0000256" key="5">
    <source>
        <dbReference type="ARBA" id="ARBA00022692"/>
    </source>
</evidence>
<dbReference type="SUPFAM" id="SSF144083">
    <property type="entry name" value="Magnesium transport protein CorA, transmembrane region"/>
    <property type="match status" value="1"/>
</dbReference>
<evidence type="ECO:0000256" key="1">
    <source>
        <dbReference type="ARBA" id="ARBA00004651"/>
    </source>
</evidence>
<dbReference type="PANTHER" id="PTHR46494">
    <property type="entry name" value="CORA FAMILY METAL ION TRANSPORTER (EUROFUNG)"/>
    <property type="match status" value="1"/>
</dbReference>
<dbReference type="CDD" id="cd12830">
    <property type="entry name" value="MtCorA-like"/>
    <property type="match status" value="1"/>
</dbReference>
<keyword evidence="4" id="KW-1003">Cell membrane</keyword>
<accession>A0ABR9P9I5</accession>
<evidence type="ECO:0000256" key="4">
    <source>
        <dbReference type="ARBA" id="ARBA00022475"/>
    </source>
</evidence>
<name>A0ABR9P9I5_9ACTN</name>
<keyword evidence="5 8" id="KW-0812">Transmembrane</keyword>